<name>A0A369BCP4_9FIRM</name>
<dbReference type="GO" id="GO:0004645">
    <property type="term" value="F:1,4-alpha-oligoglucan phosphorylase activity"/>
    <property type="evidence" value="ECO:0007669"/>
    <property type="project" value="InterPro"/>
</dbReference>
<dbReference type="SMART" id="SM00941">
    <property type="entry name" value="PYNP_C"/>
    <property type="match status" value="1"/>
</dbReference>
<comment type="caution">
    <text evidence="12">The sequence shown here is derived from an EMBL/GenBank/DDBJ whole genome shotgun (WGS) entry which is preliminary data.</text>
</comment>
<dbReference type="FunFam" id="3.40.1030.10:FF:000003">
    <property type="entry name" value="Pyrimidine-nucleoside phosphorylase"/>
    <property type="match status" value="1"/>
</dbReference>
<dbReference type="GO" id="GO:0006213">
    <property type="term" value="P:pyrimidine nucleoside metabolic process"/>
    <property type="evidence" value="ECO:0007669"/>
    <property type="project" value="InterPro"/>
</dbReference>
<dbReference type="NCBIfam" id="NF004490">
    <property type="entry name" value="PRK05820.1"/>
    <property type="match status" value="1"/>
</dbReference>
<evidence type="ECO:0000313" key="12">
    <source>
        <dbReference type="EMBL" id="RCX19309.1"/>
    </source>
</evidence>
<dbReference type="SUPFAM" id="SSF54680">
    <property type="entry name" value="Pyrimidine nucleoside phosphorylase C-terminal domain"/>
    <property type="match status" value="1"/>
</dbReference>
<dbReference type="SUPFAM" id="SSF52418">
    <property type="entry name" value="Nucleoside phosphorylase/phosphoribosyltransferase catalytic domain"/>
    <property type="match status" value="1"/>
</dbReference>
<sequence>MRMVDLINKKKNGEFLSGEEINYIVRGYTEGQIPDYQMSAFLMAVCLKGMNREEISSLTSAFVDSGERVDLSQIEGVKVDKHSSGGVGDKVSIALIPICACIGIPVAKMSGRGLGHTGGTIDKLEAIPGFKTSLSRDEFISNVNRYKMAIVGQSPSLTPADKKIYALRDVTATVDSIPLIASSIMSKKIAAGADAIVLDVKVGSGAFMKSLPHARELASTMVDIGKSLGRKTVAIITDMSQPLGYEVGNANEVREVISLLKGEGAEDLTVTTLTIASYMAVLGGAFTDFDTAYRAAADILKSGRAVDKLKEFVTIQGGRAETIDNPGMLSQAEFHIAIESVRQGYVSSIDAESIGVSSMLLGAGRRSKEDGIDYSAGITMLKKIGDKVDKGERLCILHTNMEDTKQAEEKARNSFCLSSSAPAPIKHIHEVIQ</sequence>
<comment type="subunit">
    <text evidence="4">Homodimer.</text>
</comment>
<comment type="function">
    <text evidence="2">Catalyzes phosphorolysis of the pyrimidine nucleosides uridine, thymidine and 2'-deoxyuridine with the formation of the corresponding pyrimidine base and ribose-1-phosphate.</text>
</comment>
<gene>
    <name evidence="12" type="ORF">DFR58_10354</name>
</gene>
<evidence type="ECO:0000256" key="8">
    <source>
        <dbReference type="ARBA" id="ARBA00022679"/>
    </source>
</evidence>
<dbReference type="PANTHER" id="PTHR10515:SF0">
    <property type="entry name" value="THYMIDINE PHOSPHORYLASE"/>
    <property type="match status" value="1"/>
</dbReference>
<protein>
    <recommendedName>
        <fullName evidence="6">Pyrimidine-nucleoside phosphorylase</fullName>
        <ecNumber evidence="5">2.4.2.2</ecNumber>
    </recommendedName>
</protein>
<dbReference type="RefSeq" id="WP_114296384.1">
    <property type="nucleotide sequence ID" value="NZ_QPJT01000003.1"/>
</dbReference>
<evidence type="ECO:0000259" key="11">
    <source>
        <dbReference type="SMART" id="SM00941"/>
    </source>
</evidence>
<evidence type="ECO:0000256" key="9">
    <source>
        <dbReference type="ARBA" id="ARBA00048453"/>
    </source>
</evidence>
<dbReference type="OrthoDB" id="9763887at2"/>
<dbReference type="InterPro" id="IPR000053">
    <property type="entry name" value="Thymidine/pyrmidine_PPase"/>
</dbReference>
<dbReference type="Gene3D" id="3.40.1030.10">
    <property type="entry name" value="Nucleoside phosphorylase/phosphoribosyltransferase catalytic domain"/>
    <property type="match status" value="1"/>
</dbReference>
<accession>A0A369BCP4</accession>
<reference evidence="12 13" key="1">
    <citation type="submission" date="2018-07" db="EMBL/GenBank/DDBJ databases">
        <title>Genomic Encyclopedia of Type Strains, Phase IV (KMG-IV): sequencing the most valuable type-strain genomes for metagenomic binning, comparative biology and taxonomic classification.</title>
        <authorList>
            <person name="Goeker M."/>
        </authorList>
    </citation>
    <scope>NUCLEOTIDE SEQUENCE [LARGE SCALE GENOMIC DNA]</scope>
    <source>
        <strain evidence="12 13">DSM 27016</strain>
    </source>
</reference>
<evidence type="ECO:0000256" key="1">
    <source>
        <dbReference type="ARBA" id="ARBA00001066"/>
    </source>
</evidence>
<dbReference type="NCBIfam" id="NF004747">
    <property type="entry name" value="PRK06078.1"/>
    <property type="match status" value="1"/>
</dbReference>
<dbReference type="Pfam" id="PF02885">
    <property type="entry name" value="Glycos_trans_3N"/>
    <property type="match status" value="1"/>
</dbReference>
<dbReference type="AlphaFoldDB" id="A0A369BCP4"/>
<dbReference type="InterPro" id="IPR000312">
    <property type="entry name" value="Glycosyl_Trfase_fam3"/>
</dbReference>
<comment type="similarity">
    <text evidence="3">Belongs to the thymidine/pyrimidine-nucleoside phosphorylase family.</text>
</comment>
<dbReference type="InterPro" id="IPR036320">
    <property type="entry name" value="Glycosyl_Trfase_fam3_N_dom_sf"/>
</dbReference>
<dbReference type="Gene3D" id="1.20.970.10">
    <property type="entry name" value="Transferase, Pyrimidine Nucleoside Phosphorylase, Chain C"/>
    <property type="match status" value="1"/>
</dbReference>
<dbReference type="GO" id="GO:0006206">
    <property type="term" value="P:pyrimidine nucleobase metabolic process"/>
    <property type="evidence" value="ECO:0007669"/>
    <property type="project" value="InterPro"/>
</dbReference>
<comment type="catalytic activity">
    <reaction evidence="1">
        <text>2'-deoxyuridine + phosphate = 2-deoxy-alpha-D-ribose 1-phosphate + uracil</text>
        <dbReference type="Rhea" id="RHEA:22824"/>
        <dbReference type="ChEBI" id="CHEBI:16450"/>
        <dbReference type="ChEBI" id="CHEBI:17568"/>
        <dbReference type="ChEBI" id="CHEBI:43474"/>
        <dbReference type="ChEBI" id="CHEBI:57259"/>
        <dbReference type="EC" id="2.4.2.2"/>
    </reaction>
</comment>
<keyword evidence="7" id="KW-0328">Glycosyltransferase</keyword>
<dbReference type="GO" id="GO:0005829">
    <property type="term" value="C:cytosol"/>
    <property type="evidence" value="ECO:0007669"/>
    <property type="project" value="TreeGrafter"/>
</dbReference>
<dbReference type="InterPro" id="IPR036566">
    <property type="entry name" value="PYNP-like_C_sf"/>
</dbReference>
<dbReference type="InterPro" id="IPR018090">
    <property type="entry name" value="Pyrmidine_PPas_bac/euk"/>
</dbReference>
<dbReference type="InterPro" id="IPR013102">
    <property type="entry name" value="PYNP_C"/>
</dbReference>
<feature type="domain" description="Pyrimidine nucleoside phosphorylase C-terminal" evidence="11">
    <location>
        <begin position="345"/>
        <end position="418"/>
    </location>
</feature>
<dbReference type="Pfam" id="PF07831">
    <property type="entry name" value="PYNP_C"/>
    <property type="match status" value="1"/>
</dbReference>
<evidence type="ECO:0000256" key="5">
    <source>
        <dbReference type="ARBA" id="ARBA00011889"/>
    </source>
</evidence>
<organism evidence="12 13">
    <name type="scientific">Anaerobacterium chartisolvens</name>
    <dbReference type="NCBI Taxonomy" id="1297424"/>
    <lineage>
        <taxon>Bacteria</taxon>
        <taxon>Bacillati</taxon>
        <taxon>Bacillota</taxon>
        <taxon>Clostridia</taxon>
        <taxon>Eubacteriales</taxon>
        <taxon>Oscillospiraceae</taxon>
        <taxon>Anaerobacterium</taxon>
    </lineage>
</organism>
<evidence type="ECO:0000256" key="10">
    <source>
        <dbReference type="ARBA" id="ARBA00048525"/>
    </source>
</evidence>
<evidence type="ECO:0000313" key="13">
    <source>
        <dbReference type="Proteomes" id="UP000253034"/>
    </source>
</evidence>
<comment type="catalytic activity">
    <reaction evidence="10">
        <text>thymidine + phosphate = 2-deoxy-alpha-D-ribose 1-phosphate + thymine</text>
        <dbReference type="Rhea" id="RHEA:16037"/>
        <dbReference type="ChEBI" id="CHEBI:17748"/>
        <dbReference type="ChEBI" id="CHEBI:17821"/>
        <dbReference type="ChEBI" id="CHEBI:43474"/>
        <dbReference type="ChEBI" id="CHEBI:57259"/>
        <dbReference type="EC" id="2.4.2.2"/>
    </reaction>
</comment>
<dbReference type="PROSITE" id="PS00647">
    <property type="entry name" value="THYMID_PHOSPHORYLASE"/>
    <property type="match status" value="1"/>
</dbReference>
<dbReference type="PIRSF" id="PIRSF000478">
    <property type="entry name" value="TP_PyNP"/>
    <property type="match status" value="1"/>
</dbReference>
<dbReference type="EMBL" id="QPJT01000003">
    <property type="protein sequence ID" value="RCX19309.1"/>
    <property type="molecule type" value="Genomic_DNA"/>
</dbReference>
<keyword evidence="13" id="KW-1185">Reference proteome</keyword>
<dbReference type="InterPro" id="IPR017872">
    <property type="entry name" value="Pyrmidine_PPase_CS"/>
</dbReference>
<evidence type="ECO:0000256" key="7">
    <source>
        <dbReference type="ARBA" id="ARBA00022676"/>
    </source>
</evidence>
<dbReference type="NCBIfam" id="TIGR02644">
    <property type="entry name" value="Y_phosphoryl"/>
    <property type="match status" value="1"/>
</dbReference>
<comment type="catalytic activity">
    <reaction evidence="9">
        <text>uridine + phosphate = alpha-D-ribose 1-phosphate + uracil</text>
        <dbReference type="Rhea" id="RHEA:24388"/>
        <dbReference type="ChEBI" id="CHEBI:16704"/>
        <dbReference type="ChEBI" id="CHEBI:17568"/>
        <dbReference type="ChEBI" id="CHEBI:43474"/>
        <dbReference type="ChEBI" id="CHEBI:57720"/>
        <dbReference type="EC" id="2.4.2.2"/>
    </reaction>
</comment>
<dbReference type="GO" id="GO:0009032">
    <property type="term" value="F:thymidine phosphorylase activity"/>
    <property type="evidence" value="ECO:0007669"/>
    <property type="project" value="TreeGrafter"/>
</dbReference>
<evidence type="ECO:0000256" key="2">
    <source>
        <dbReference type="ARBA" id="ARBA00003877"/>
    </source>
</evidence>
<dbReference type="PANTHER" id="PTHR10515">
    <property type="entry name" value="THYMIDINE PHOSPHORYLASE"/>
    <property type="match status" value="1"/>
</dbReference>
<dbReference type="InterPro" id="IPR017459">
    <property type="entry name" value="Glycosyl_Trfase_fam3_N_dom"/>
</dbReference>
<dbReference type="Proteomes" id="UP000253034">
    <property type="component" value="Unassembled WGS sequence"/>
</dbReference>
<proteinExistence type="inferred from homology"/>
<evidence type="ECO:0000256" key="6">
    <source>
        <dbReference type="ARBA" id="ARBA00014680"/>
    </source>
</evidence>
<evidence type="ECO:0000256" key="3">
    <source>
        <dbReference type="ARBA" id="ARBA00006915"/>
    </source>
</evidence>
<dbReference type="Pfam" id="PF00591">
    <property type="entry name" value="Glycos_transf_3"/>
    <property type="match status" value="1"/>
</dbReference>
<dbReference type="SUPFAM" id="SSF47648">
    <property type="entry name" value="Nucleoside phosphorylase/phosphoribosyltransferase N-terminal domain"/>
    <property type="match status" value="1"/>
</dbReference>
<dbReference type="InterPro" id="IPR035902">
    <property type="entry name" value="Nuc_phospho_transferase"/>
</dbReference>
<dbReference type="Gene3D" id="3.90.1170.30">
    <property type="entry name" value="Pyrimidine nucleoside phosphorylase-like, C-terminal domain"/>
    <property type="match status" value="1"/>
</dbReference>
<evidence type="ECO:0000256" key="4">
    <source>
        <dbReference type="ARBA" id="ARBA00011738"/>
    </source>
</evidence>
<keyword evidence="8" id="KW-0808">Transferase</keyword>
<dbReference type="EC" id="2.4.2.2" evidence="5"/>